<evidence type="ECO:0000256" key="1">
    <source>
        <dbReference type="SAM" id="MobiDB-lite"/>
    </source>
</evidence>
<proteinExistence type="predicted"/>
<feature type="signal peptide" evidence="2">
    <location>
        <begin position="1"/>
        <end position="17"/>
    </location>
</feature>
<gene>
    <name evidence="3" type="ORF">EVOR1521_LOCUS24926</name>
</gene>
<organism evidence="3 4">
    <name type="scientific">Effrenium voratum</name>
    <dbReference type="NCBI Taxonomy" id="2562239"/>
    <lineage>
        <taxon>Eukaryota</taxon>
        <taxon>Sar</taxon>
        <taxon>Alveolata</taxon>
        <taxon>Dinophyceae</taxon>
        <taxon>Suessiales</taxon>
        <taxon>Symbiodiniaceae</taxon>
        <taxon>Effrenium</taxon>
    </lineage>
</organism>
<reference evidence="3" key="1">
    <citation type="submission" date="2023-08" db="EMBL/GenBank/DDBJ databases">
        <authorList>
            <person name="Chen Y."/>
            <person name="Shah S."/>
            <person name="Dougan E. K."/>
            <person name="Thang M."/>
            <person name="Chan C."/>
        </authorList>
    </citation>
    <scope>NUCLEOTIDE SEQUENCE</scope>
</reference>
<sequence length="134" mass="13850">MLRVAFVLLLLLCSANAGRRGKKRTHRVAAPAPQATNCPAAASSGQAASSGEAASSAGGSSFSYTIGQQTLEAYAVNASHAAAMEILSTSYDDDLLIVSRAVLEEVIREWKVLKQARQASRCLRVTVAASGAGA</sequence>
<accession>A0AA36NDA3</accession>
<feature type="chain" id="PRO_5041290980" evidence="2">
    <location>
        <begin position="18"/>
        <end position="134"/>
    </location>
</feature>
<feature type="region of interest" description="Disordered" evidence="1">
    <location>
        <begin position="23"/>
        <end position="43"/>
    </location>
</feature>
<evidence type="ECO:0000313" key="3">
    <source>
        <dbReference type="EMBL" id="CAJ1401884.1"/>
    </source>
</evidence>
<dbReference type="AlphaFoldDB" id="A0AA36NDA3"/>
<dbReference type="EMBL" id="CAUJNA010003432">
    <property type="protein sequence ID" value="CAJ1401884.1"/>
    <property type="molecule type" value="Genomic_DNA"/>
</dbReference>
<evidence type="ECO:0000313" key="4">
    <source>
        <dbReference type="Proteomes" id="UP001178507"/>
    </source>
</evidence>
<keyword evidence="2" id="KW-0732">Signal</keyword>
<comment type="caution">
    <text evidence="3">The sequence shown here is derived from an EMBL/GenBank/DDBJ whole genome shotgun (WGS) entry which is preliminary data.</text>
</comment>
<protein>
    <submittedName>
        <fullName evidence="3">Uncharacterized protein</fullName>
    </submittedName>
</protein>
<evidence type="ECO:0000256" key="2">
    <source>
        <dbReference type="SAM" id="SignalP"/>
    </source>
</evidence>
<name>A0AA36NDA3_9DINO</name>
<keyword evidence="4" id="KW-1185">Reference proteome</keyword>
<dbReference type="Proteomes" id="UP001178507">
    <property type="component" value="Unassembled WGS sequence"/>
</dbReference>